<dbReference type="AlphaFoldDB" id="A0A8X6YBQ0"/>
<evidence type="ECO:0000313" key="3">
    <source>
        <dbReference type="Proteomes" id="UP000886998"/>
    </source>
</evidence>
<reference evidence="2" key="1">
    <citation type="submission" date="2020-08" db="EMBL/GenBank/DDBJ databases">
        <title>Multicomponent nature underlies the extraordinary mechanical properties of spider dragline silk.</title>
        <authorList>
            <person name="Kono N."/>
            <person name="Nakamura H."/>
            <person name="Mori M."/>
            <person name="Yoshida Y."/>
            <person name="Ohtoshi R."/>
            <person name="Malay A.D."/>
            <person name="Moran D.A.P."/>
            <person name="Tomita M."/>
            <person name="Numata K."/>
            <person name="Arakawa K."/>
        </authorList>
    </citation>
    <scope>NUCLEOTIDE SEQUENCE</scope>
</reference>
<proteinExistence type="predicted"/>
<keyword evidence="3" id="KW-1185">Reference proteome</keyword>
<evidence type="ECO:0000313" key="2">
    <source>
        <dbReference type="EMBL" id="GFY69865.1"/>
    </source>
</evidence>
<dbReference type="Proteomes" id="UP000886998">
    <property type="component" value="Unassembled WGS sequence"/>
</dbReference>
<protein>
    <submittedName>
        <fullName evidence="2">Uncharacterized protein</fullName>
    </submittedName>
</protein>
<organism evidence="2 3">
    <name type="scientific">Trichonephila inaurata madagascariensis</name>
    <dbReference type="NCBI Taxonomy" id="2747483"/>
    <lineage>
        <taxon>Eukaryota</taxon>
        <taxon>Metazoa</taxon>
        <taxon>Ecdysozoa</taxon>
        <taxon>Arthropoda</taxon>
        <taxon>Chelicerata</taxon>
        <taxon>Arachnida</taxon>
        <taxon>Araneae</taxon>
        <taxon>Araneomorphae</taxon>
        <taxon>Entelegynae</taxon>
        <taxon>Araneoidea</taxon>
        <taxon>Nephilidae</taxon>
        <taxon>Trichonephila</taxon>
        <taxon>Trichonephila inaurata</taxon>
    </lineage>
</organism>
<name>A0A8X6YBQ0_9ARAC</name>
<feature type="region of interest" description="Disordered" evidence="1">
    <location>
        <begin position="1"/>
        <end position="24"/>
    </location>
</feature>
<dbReference type="EMBL" id="BMAV01017858">
    <property type="protein sequence ID" value="GFY69865.1"/>
    <property type="molecule type" value="Genomic_DNA"/>
</dbReference>
<comment type="caution">
    <text evidence="2">The sequence shown here is derived from an EMBL/GenBank/DDBJ whole genome shotgun (WGS) entry which is preliminary data.</text>
</comment>
<gene>
    <name evidence="2" type="ORF">TNIN_412261</name>
</gene>
<sequence>MVVMSFESTSSHMKHPRSIDNMEGGKLESEPRVFKYQINHCEKKINGIKSHILLVSAGSVSVRMYVLNLLNLSHVLTRNPAFIHDSWCISIVNALYQA</sequence>
<feature type="compositionally biased region" description="Polar residues" evidence="1">
    <location>
        <begin position="1"/>
        <end position="11"/>
    </location>
</feature>
<accession>A0A8X6YBQ0</accession>
<evidence type="ECO:0000256" key="1">
    <source>
        <dbReference type="SAM" id="MobiDB-lite"/>
    </source>
</evidence>